<sequence length="194" mass="21832">MTGITTDTRVLCHYMRQECINHKHSYDRNHPVGRLINLLKLKMQVCTQRYDRRPYGVGLLVAGYDDQGPHIYQTCPSANFYDCKAMAIDCNLSDLINHGVRALTGTLPNETKLNNKNLSICVVGKNYKFHCLDENELEKYIIAEIVGTQPTSSASDSSEVGVGRTERHGEEQSSTLNPQDPTPVESATEDRRMQ</sequence>
<keyword evidence="4" id="KW-1185">Reference proteome</keyword>
<evidence type="ECO:0000313" key="3">
    <source>
        <dbReference type="EMBL" id="KAG5680055.1"/>
    </source>
</evidence>
<dbReference type="EMBL" id="JADBJN010000001">
    <property type="protein sequence ID" value="KAG5680055.1"/>
    <property type="molecule type" value="Genomic_DNA"/>
</dbReference>
<evidence type="ECO:0000256" key="2">
    <source>
        <dbReference type="SAM" id="MobiDB-lite"/>
    </source>
</evidence>
<dbReference type="Proteomes" id="UP001107558">
    <property type="component" value="Chromosome 1"/>
</dbReference>
<dbReference type="PANTHER" id="PTHR11599">
    <property type="entry name" value="PROTEASOME SUBUNIT ALPHA/BETA"/>
    <property type="match status" value="1"/>
</dbReference>
<dbReference type="Gene3D" id="3.60.20.10">
    <property type="entry name" value="Glutamine Phosphoribosylpyrophosphate, subunit 1, domain 1"/>
    <property type="match status" value="1"/>
</dbReference>
<dbReference type="Pfam" id="PF00227">
    <property type="entry name" value="Proteasome"/>
    <property type="match status" value="1"/>
</dbReference>
<name>A0A9J6CDM9_POLVA</name>
<organism evidence="3 4">
    <name type="scientific">Polypedilum vanderplanki</name>
    <name type="common">Sleeping chironomid midge</name>
    <dbReference type="NCBI Taxonomy" id="319348"/>
    <lineage>
        <taxon>Eukaryota</taxon>
        <taxon>Metazoa</taxon>
        <taxon>Ecdysozoa</taxon>
        <taxon>Arthropoda</taxon>
        <taxon>Hexapoda</taxon>
        <taxon>Insecta</taxon>
        <taxon>Pterygota</taxon>
        <taxon>Neoptera</taxon>
        <taxon>Endopterygota</taxon>
        <taxon>Diptera</taxon>
        <taxon>Nematocera</taxon>
        <taxon>Chironomoidea</taxon>
        <taxon>Chironomidae</taxon>
        <taxon>Chironominae</taxon>
        <taxon>Polypedilum</taxon>
        <taxon>Polypedilum</taxon>
    </lineage>
</organism>
<evidence type="ECO:0008006" key="5">
    <source>
        <dbReference type="Google" id="ProtNLM"/>
    </source>
</evidence>
<reference evidence="3" key="1">
    <citation type="submission" date="2021-03" db="EMBL/GenBank/DDBJ databases">
        <title>Chromosome level genome of the anhydrobiotic midge Polypedilum vanderplanki.</title>
        <authorList>
            <person name="Yoshida Y."/>
            <person name="Kikawada T."/>
            <person name="Gusev O."/>
        </authorList>
    </citation>
    <scope>NUCLEOTIDE SEQUENCE</scope>
    <source>
        <strain evidence="3">NIAS01</strain>
        <tissue evidence="3">Whole body or cell culture</tissue>
    </source>
</reference>
<dbReference type="OrthoDB" id="431557at2759"/>
<dbReference type="GO" id="GO:0005839">
    <property type="term" value="C:proteasome core complex"/>
    <property type="evidence" value="ECO:0007669"/>
    <property type="project" value="InterPro"/>
</dbReference>
<dbReference type="InterPro" id="IPR001353">
    <property type="entry name" value="Proteasome_sua/b"/>
</dbReference>
<evidence type="ECO:0000256" key="1">
    <source>
        <dbReference type="ARBA" id="ARBA00022942"/>
    </source>
</evidence>
<dbReference type="SUPFAM" id="SSF56235">
    <property type="entry name" value="N-terminal nucleophile aminohydrolases (Ntn hydrolases)"/>
    <property type="match status" value="1"/>
</dbReference>
<feature type="region of interest" description="Disordered" evidence="2">
    <location>
        <begin position="150"/>
        <end position="194"/>
    </location>
</feature>
<dbReference type="GO" id="GO:0051603">
    <property type="term" value="P:proteolysis involved in protein catabolic process"/>
    <property type="evidence" value="ECO:0007669"/>
    <property type="project" value="InterPro"/>
</dbReference>
<proteinExistence type="predicted"/>
<dbReference type="InterPro" id="IPR050115">
    <property type="entry name" value="Proteasome_alpha"/>
</dbReference>
<accession>A0A9J6CDM9</accession>
<dbReference type="InterPro" id="IPR029055">
    <property type="entry name" value="Ntn_hydrolases_N"/>
</dbReference>
<gene>
    <name evidence="3" type="ORF">PVAND_009585</name>
</gene>
<protein>
    <recommendedName>
        <fullName evidence="5">Proteasome subunit alpha type-1</fullName>
    </recommendedName>
</protein>
<dbReference type="AlphaFoldDB" id="A0A9J6CDM9"/>
<evidence type="ECO:0000313" key="4">
    <source>
        <dbReference type="Proteomes" id="UP001107558"/>
    </source>
</evidence>
<comment type="caution">
    <text evidence="3">The sequence shown here is derived from an EMBL/GenBank/DDBJ whole genome shotgun (WGS) entry which is preliminary data.</text>
</comment>
<keyword evidence="1" id="KW-0647">Proteasome</keyword>